<dbReference type="PROSITE" id="PS51898">
    <property type="entry name" value="TYR_RECOMBINASE"/>
    <property type="match status" value="1"/>
</dbReference>
<keyword evidence="3 5" id="KW-0238">DNA-binding</keyword>
<dbReference type="Pfam" id="PF12167">
    <property type="entry name" value="Arm-DNA-bind_2"/>
    <property type="match status" value="1"/>
</dbReference>
<reference evidence="8 9" key="1">
    <citation type="submission" date="2020-04" db="EMBL/GenBank/DDBJ databases">
        <authorList>
            <person name="Yoon J."/>
        </authorList>
    </citation>
    <scope>NUCLEOTIDE SEQUENCE [LARGE SCALE GENOMIC DNA]</scope>
    <source>
        <strain evidence="8 9">KMU-166</strain>
    </source>
</reference>
<dbReference type="SUPFAM" id="SSF56349">
    <property type="entry name" value="DNA breaking-rejoining enzymes"/>
    <property type="match status" value="1"/>
</dbReference>
<evidence type="ECO:0000313" key="8">
    <source>
        <dbReference type="EMBL" id="NKI19122.1"/>
    </source>
</evidence>
<evidence type="ECO:0000259" key="6">
    <source>
        <dbReference type="PROSITE" id="PS51898"/>
    </source>
</evidence>
<evidence type="ECO:0000313" key="9">
    <source>
        <dbReference type="Proteomes" id="UP000765845"/>
    </source>
</evidence>
<dbReference type="Pfam" id="PF14659">
    <property type="entry name" value="Phage_int_SAM_3"/>
    <property type="match status" value="1"/>
</dbReference>
<protein>
    <submittedName>
        <fullName evidence="8">DUF3596 domain-containing protein</fullName>
    </submittedName>
</protein>
<dbReference type="InterPro" id="IPR004107">
    <property type="entry name" value="Integrase_SAM-like_N"/>
</dbReference>
<dbReference type="Proteomes" id="UP000765845">
    <property type="component" value="Unassembled WGS sequence"/>
</dbReference>
<organism evidence="8 9">
    <name type="scientific">Spongiibacter thalassae</name>
    <dbReference type="NCBI Taxonomy" id="2721624"/>
    <lineage>
        <taxon>Bacteria</taxon>
        <taxon>Pseudomonadati</taxon>
        <taxon>Pseudomonadota</taxon>
        <taxon>Gammaproteobacteria</taxon>
        <taxon>Cellvibrionales</taxon>
        <taxon>Spongiibacteraceae</taxon>
        <taxon>Spongiibacter</taxon>
    </lineage>
</organism>
<keyword evidence="2" id="KW-0229">DNA integration</keyword>
<dbReference type="InterPro" id="IPR050808">
    <property type="entry name" value="Phage_Integrase"/>
</dbReference>
<keyword evidence="9" id="KW-1185">Reference proteome</keyword>
<keyword evidence="4" id="KW-0233">DNA recombination</keyword>
<comment type="caution">
    <text evidence="8">The sequence shown here is derived from an EMBL/GenBank/DDBJ whole genome shotgun (WGS) entry which is preliminary data.</text>
</comment>
<dbReference type="Pfam" id="PF00589">
    <property type="entry name" value="Phage_integrase"/>
    <property type="match status" value="1"/>
</dbReference>
<evidence type="ECO:0000256" key="4">
    <source>
        <dbReference type="ARBA" id="ARBA00023172"/>
    </source>
</evidence>
<dbReference type="PANTHER" id="PTHR30629:SF2">
    <property type="entry name" value="PROPHAGE INTEGRASE INTS-RELATED"/>
    <property type="match status" value="1"/>
</dbReference>
<dbReference type="InterPro" id="IPR044068">
    <property type="entry name" value="CB"/>
</dbReference>
<sequence length="360" mass="41524">MARKYRGVTVRGAESIQITFTYQGKRCREVLRILPTESNLRYANNRRFEVLSKIERGTFDYATEFPESRSAIAKASKTGCHITVGEAMNRWLISCQKRCAYSTVRGYTSAVRHYLEPRWGHYTLDDMNRQDIEDWINTLSVSAKRINNTLIPLRQVMEQAYMDGTINQNPMARIKNLKVRAREPEPFTLDEIDRILSVLDGPAKNAVQFGFWTGLRTSELLALKWENVSIDDGYAIIKEALVHGRLKEPKTTAGKRKIQLHEKAIQALIAQHNIKGSCEFVFTDPKSGERWDSDQPFRKRVWIPAIGAAGVKYRECYQMRHTFASQMLSDNRNPLWLASQMGHSDWGMIRKVYGRWIDAN</sequence>
<dbReference type="PROSITE" id="PS51900">
    <property type="entry name" value="CB"/>
    <property type="match status" value="1"/>
</dbReference>
<accession>A0ABX1GL93</accession>
<gene>
    <name evidence="8" type="ORF">HCU74_17070</name>
</gene>
<dbReference type="Gene3D" id="1.10.443.10">
    <property type="entry name" value="Intergrase catalytic core"/>
    <property type="match status" value="1"/>
</dbReference>
<dbReference type="RefSeq" id="WP_168451618.1">
    <property type="nucleotide sequence ID" value="NZ_JAAWWK010000006.1"/>
</dbReference>
<proteinExistence type="inferred from homology"/>
<evidence type="ECO:0000256" key="2">
    <source>
        <dbReference type="ARBA" id="ARBA00022908"/>
    </source>
</evidence>
<evidence type="ECO:0000259" key="7">
    <source>
        <dbReference type="PROSITE" id="PS51900"/>
    </source>
</evidence>
<dbReference type="InterPro" id="IPR011010">
    <property type="entry name" value="DNA_brk_join_enz"/>
</dbReference>
<comment type="similarity">
    <text evidence="1">Belongs to the 'phage' integrase family.</text>
</comment>
<feature type="domain" description="Tyr recombinase" evidence="6">
    <location>
        <begin position="182"/>
        <end position="360"/>
    </location>
</feature>
<name>A0ABX1GL93_9GAMM</name>
<dbReference type="Gene3D" id="1.10.150.130">
    <property type="match status" value="1"/>
</dbReference>
<feature type="domain" description="Core-binding (CB)" evidence="7">
    <location>
        <begin position="82"/>
        <end position="161"/>
    </location>
</feature>
<evidence type="ECO:0000256" key="5">
    <source>
        <dbReference type="PROSITE-ProRule" id="PRU01248"/>
    </source>
</evidence>
<dbReference type="InterPro" id="IPR002104">
    <property type="entry name" value="Integrase_catalytic"/>
</dbReference>
<dbReference type="InterPro" id="IPR010998">
    <property type="entry name" value="Integrase_recombinase_N"/>
</dbReference>
<evidence type="ECO:0000256" key="3">
    <source>
        <dbReference type="ARBA" id="ARBA00023125"/>
    </source>
</evidence>
<evidence type="ECO:0000256" key="1">
    <source>
        <dbReference type="ARBA" id="ARBA00008857"/>
    </source>
</evidence>
<dbReference type="InterPro" id="IPR022000">
    <property type="entry name" value="Min27-like_integrase_DNA_bind"/>
</dbReference>
<dbReference type="PANTHER" id="PTHR30629">
    <property type="entry name" value="PROPHAGE INTEGRASE"/>
    <property type="match status" value="1"/>
</dbReference>
<dbReference type="CDD" id="cd01189">
    <property type="entry name" value="INT_ICEBs1_C_like"/>
    <property type="match status" value="1"/>
</dbReference>
<dbReference type="InterPro" id="IPR013762">
    <property type="entry name" value="Integrase-like_cat_sf"/>
</dbReference>
<dbReference type="EMBL" id="JAAWWK010000006">
    <property type="protein sequence ID" value="NKI19122.1"/>
    <property type="molecule type" value="Genomic_DNA"/>
</dbReference>